<reference evidence="1" key="1">
    <citation type="submission" date="2019-03" db="EMBL/GenBank/DDBJ databases">
        <title>Single cell metagenomics reveals metabolic interactions within the superorganism composed of flagellate Streblomastix strix and complex community of Bacteroidetes bacteria on its surface.</title>
        <authorList>
            <person name="Treitli S.C."/>
            <person name="Kolisko M."/>
            <person name="Husnik F."/>
            <person name="Keeling P."/>
            <person name="Hampl V."/>
        </authorList>
    </citation>
    <scope>NUCLEOTIDE SEQUENCE</scope>
    <source>
        <strain evidence="1">STM</strain>
    </source>
</reference>
<gene>
    <name evidence="1" type="ORF">EZS27_017303</name>
</gene>
<evidence type="ECO:0008006" key="2">
    <source>
        <dbReference type="Google" id="ProtNLM"/>
    </source>
</evidence>
<protein>
    <recommendedName>
        <fullName evidence="2">Transposase IS4-like domain-containing protein</fullName>
    </recommendedName>
</protein>
<name>A0A5J4RL55_9ZZZZ</name>
<dbReference type="AlphaFoldDB" id="A0A5J4RL55"/>
<dbReference type="EMBL" id="SNRY01001005">
    <property type="protein sequence ID" value="KAA6334382.1"/>
    <property type="molecule type" value="Genomic_DNA"/>
</dbReference>
<organism evidence="1">
    <name type="scientific">termite gut metagenome</name>
    <dbReference type="NCBI Taxonomy" id="433724"/>
    <lineage>
        <taxon>unclassified sequences</taxon>
        <taxon>metagenomes</taxon>
        <taxon>organismal metagenomes</taxon>
    </lineage>
</organism>
<accession>A0A5J4RL55</accession>
<evidence type="ECO:0000313" key="1">
    <source>
        <dbReference type="EMBL" id="KAA6334382.1"/>
    </source>
</evidence>
<proteinExistence type="predicted"/>
<comment type="caution">
    <text evidence="1">The sequence shown here is derived from an EMBL/GenBank/DDBJ whole genome shotgun (WGS) entry which is preliminary data.</text>
</comment>
<sequence>MHNLKANFDKMLDLCKQFGKEFTNEQGNIPRCGVVPRFSDLEVIALSLTAEALSIDSENLLFVKLSTDYKDDFPHLISRRQYNDRRKYAFDLTDSIRRRMANNLNEYEDMYCVDSKPVETCRLSRSNRSKVGKEDSSKAPSKDYCASQNRYYYGYKLSCRMLYKWHRTLF</sequence>